<dbReference type="AlphaFoldDB" id="A0A2T3W3W7"/>
<dbReference type="InterPro" id="IPR014983">
    <property type="entry name" value="GAD-rel"/>
</dbReference>
<dbReference type="Proteomes" id="UP000240317">
    <property type="component" value="Unassembled WGS sequence"/>
</dbReference>
<dbReference type="EMBL" id="PYSV01000024">
    <property type="protein sequence ID" value="PTA66601.1"/>
    <property type="molecule type" value="Genomic_DNA"/>
</dbReference>
<organism evidence="2 3">
    <name type="scientific">Deinococcus arcticus</name>
    <dbReference type="NCBI Taxonomy" id="2136176"/>
    <lineage>
        <taxon>Bacteria</taxon>
        <taxon>Thermotogati</taxon>
        <taxon>Deinococcota</taxon>
        <taxon>Deinococci</taxon>
        <taxon>Deinococcales</taxon>
        <taxon>Deinococcaceae</taxon>
        <taxon>Deinococcus</taxon>
    </lineage>
</organism>
<keyword evidence="3" id="KW-1185">Reference proteome</keyword>
<reference evidence="2 3" key="1">
    <citation type="submission" date="2018-03" db="EMBL/GenBank/DDBJ databases">
        <title>Draft genome of Deinococcus sp. OD32.</title>
        <authorList>
            <person name="Wang X.-P."/>
            <person name="Du Z.-J."/>
        </authorList>
    </citation>
    <scope>NUCLEOTIDE SEQUENCE [LARGE SCALE GENOMIC DNA]</scope>
    <source>
        <strain evidence="2 3">OD32</strain>
    </source>
</reference>
<proteinExistence type="predicted"/>
<dbReference type="RefSeq" id="WP_107139337.1">
    <property type="nucleotide sequence ID" value="NZ_PYSV01000024.1"/>
</dbReference>
<dbReference type="Pfam" id="PF08887">
    <property type="entry name" value="GAD-like"/>
    <property type="match status" value="1"/>
</dbReference>
<feature type="domain" description="GAD-related" evidence="1">
    <location>
        <begin position="31"/>
        <end position="91"/>
    </location>
</feature>
<protein>
    <recommendedName>
        <fullName evidence="1">GAD-related domain-containing protein</fullName>
    </recommendedName>
</protein>
<gene>
    <name evidence="2" type="ORF">C8263_17010</name>
</gene>
<accession>A0A2T3W3W7</accession>
<evidence type="ECO:0000313" key="3">
    <source>
        <dbReference type="Proteomes" id="UP000240317"/>
    </source>
</evidence>
<comment type="caution">
    <text evidence="2">The sequence shown here is derived from an EMBL/GenBank/DDBJ whole genome shotgun (WGS) entry which is preliminary data.</text>
</comment>
<name>A0A2T3W3W7_9DEIO</name>
<sequence length="181" mass="20676">MDADQDAIQYFCEQFGAVVDAVWPEDADIRAYPAFLQTFWRAVGFGARQDGFLWLVDPKDMTWFTPMFGLSEDLIPFARTSFGDVHLFDRNGHCFFFSPNYRELMEIATSFETAVMTLSEPDYIEDDELFARHQAVWAQGQRIDARTCFCLSPAVPFGGHERTSEIYVGALQAYLHLLSQG</sequence>
<evidence type="ECO:0000259" key="1">
    <source>
        <dbReference type="Pfam" id="PF08887"/>
    </source>
</evidence>
<dbReference type="OrthoDB" id="64324at2"/>
<evidence type="ECO:0000313" key="2">
    <source>
        <dbReference type="EMBL" id="PTA66601.1"/>
    </source>
</evidence>